<dbReference type="SMART" id="SM00326">
    <property type="entry name" value="SH3"/>
    <property type="match status" value="1"/>
</dbReference>
<organism evidence="5 6">
    <name type="scientific">Rotaria magnacalcarata</name>
    <dbReference type="NCBI Taxonomy" id="392030"/>
    <lineage>
        <taxon>Eukaryota</taxon>
        <taxon>Metazoa</taxon>
        <taxon>Spiralia</taxon>
        <taxon>Gnathifera</taxon>
        <taxon>Rotifera</taxon>
        <taxon>Eurotatoria</taxon>
        <taxon>Bdelloidea</taxon>
        <taxon>Philodinida</taxon>
        <taxon>Philodinidae</taxon>
        <taxon>Rotaria</taxon>
    </lineage>
</organism>
<dbReference type="SUPFAM" id="SSF50044">
    <property type="entry name" value="SH3-domain"/>
    <property type="match status" value="1"/>
</dbReference>
<dbReference type="InterPro" id="IPR001452">
    <property type="entry name" value="SH3_domain"/>
</dbReference>
<proteinExistence type="predicted"/>
<evidence type="ECO:0000256" key="2">
    <source>
        <dbReference type="PROSITE-ProRule" id="PRU00192"/>
    </source>
</evidence>
<dbReference type="PRINTS" id="PR00452">
    <property type="entry name" value="SH3DOMAIN"/>
</dbReference>
<dbReference type="InterPro" id="IPR036028">
    <property type="entry name" value="SH3-like_dom_sf"/>
</dbReference>
<feature type="domain" description="SH3" evidence="4">
    <location>
        <begin position="21"/>
        <end position="80"/>
    </location>
</feature>
<evidence type="ECO:0000313" key="6">
    <source>
        <dbReference type="Proteomes" id="UP000681967"/>
    </source>
</evidence>
<feature type="region of interest" description="Disordered" evidence="3">
    <location>
        <begin position="92"/>
        <end position="119"/>
    </location>
</feature>
<dbReference type="Pfam" id="PF14604">
    <property type="entry name" value="SH3_9"/>
    <property type="match status" value="1"/>
</dbReference>
<dbReference type="AlphaFoldDB" id="A0A8S2VAA2"/>
<reference evidence="5" key="1">
    <citation type="submission" date="2021-02" db="EMBL/GenBank/DDBJ databases">
        <authorList>
            <person name="Nowell W R."/>
        </authorList>
    </citation>
    <scope>NUCLEOTIDE SEQUENCE</scope>
</reference>
<dbReference type="PRINTS" id="PR00499">
    <property type="entry name" value="P67PHOX"/>
</dbReference>
<name>A0A8S2VAA2_9BILA</name>
<evidence type="ECO:0000256" key="3">
    <source>
        <dbReference type="SAM" id="MobiDB-lite"/>
    </source>
</evidence>
<dbReference type="InterPro" id="IPR050384">
    <property type="entry name" value="Endophilin_SH3RF"/>
</dbReference>
<comment type="caution">
    <text evidence="5">The sequence shown here is derived from an EMBL/GenBank/DDBJ whole genome shotgun (WGS) entry which is preliminary data.</text>
</comment>
<dbReference type="PANTHER" id="PTHR14167:SF116">
    <property type="entry name" value="CAP, ISOFORM AC"/>
    <property type="match status" value="1"/>
</dbReference>
<keyword evidence="1 2" id="KW-0728">SH3 domain</keyword>
<evidence type="ECO:0000259" key="4">
    <source>
        <dbReference type="PROSITE" id="PS50002"/>
    </source>
</evidence>
<protein>
    <recommendedName>
        <fullName evidence="4">SH3 domain-containing protein</fullName>
    </recommendedName>
</protein>
<dbReference type="Gene3D" id="2.30.30.40">
    <property type="entry name" value="SH3 Domains"/>
    <property type="match status" value="1"/>
</dbReference>
<accession>A0A8S2VAA2</accession>
<sequence length="119" mass="13271">MIKRVQQHKISTATTTEKDSLSMGTYIVEYDYIAKSSDELTIRKGDLITDAVSAEDGWLQGECRGTFGHFPENFVTPLTKEKAKNRTFANELGSRLQSAANANKSGTLRKRPTNDDARE</sequence>
<gene>
    <name evidence="5" type="ORF">BYL167_LOCUS30447</name>
</gene>
<evidence type="ECO:0000256" key="1">
    <source>
        <dbReference type="ARBA" id="ARBA00022443"/>
    </source>
</evidence>
<evidence type="ECO:0000313" key="5">
    <source>
        <dbReference type="EMBL" id="CAF4374062.1"/>
    </source>
</evidence>
<dbReference type="PANTHER" id="PTHR14167">
    <property type="entry name" value="SH3 DOMAIN-CONTAINING"/>
    <property type="match status" value="1"/>
</dbReference>
<dbReference type="EMBL" id="CAJOBH010049897">
    <property type="protein sequence ID" value="CAF4374062.1"/>
    <property type="molecule type" value="Genomic_DNA"/>
</dbReference>
<dbReference type="PROSITE" id="PS50002">
    <property type="entry name" value="SH3"/>
    <property type="match status" value="1"/>
</dbReference>
<dbReference type="Proteomes" id="UP000681967">
    <property type="component" value="Unassembled WGS sequence"/>
</dbReference>
<feature type="compositionally biased region" description="Polar residues" evidence="3">
    <location>
        <begin position="95"/>
        <end position="106"/>
    </location>
</feature>